<evidence type="ECO:0000256" key="2">
    <source>
        <dbReference type="ARBA" id="ARBA00023125"/>
    </source>
</evidence>
<dbReference type="EMBL" id="RXNT01000016">
    <property type="protein sequence ID" value="RTR28166.1"/>
    <property type="molecule type" value="Genomic_DNA"/>
</dbReference>
<dbReference type="GO" id="GO:0003677">
    <property type="term" value="F:DNA binding"/>
    <property type="evidence" value="ECO:0007669"/>
    <property type="project" value="UniProtKB-KW"/>
</dbReference>
<dbReference type="RefSeq" id="WP_126410170.1">
    <property type="nucleotide sequence ID" value="NZ_RXNT01000016.1"/>
</dbReference>
<evidence type="ECO:0000259" key="4">
    <source>
        <dbReference type="PROSITE" id="PS50995"/>
    </source>
</evidence>
<dbReference type="Pfam" id="PF13463">
    <property type="entry name" value="HTH_27"/>
    <property type="match status" value="1"/>
</dbReference>
<dbReference type="Gene3D" id="1.10.10.10">
    <property type="entry name" value="Winged helix-like DNA-binding domain superfamily/Winged helix DNA-binding domain"/>
    <property type="match status" value="1"/>
</dbReference>
<dbReference type="InterPro" id="IPR000835">
    <property type="entry name" value="HTH_MarR-typ"/>
</dbReference>
<dbReference type="PANTHER" id="PTHR42756">
    <property type="entry name" value="TRANSCRIPTIONAL REGULATOR, MARR"/>
    <property type="match status" value="1"/>
</dbReference>
<gene>
    <name evidence="5" type="ORF">EKG37_17860</name>
</gene>
<keyword evidence="1" id="KW-0805">Transcription regulation</keyword>
<evidence type="ECO:0000313" key="6">
    <source>
        <dbReference type="Proteomes" id="UP000271374"/>
    </source>
</evidence>
<dbReference type="SMART" id="SM00347">
    <property type="entry name" value="HTH_MARR"/>
    <property type="match status" value="1"/>
</dbReference>
<organism evidence="5 6">
    <name type="scientific">Bacillus yapensis</name>
    <dbReference type="NCBI Taxonomy" id="2492960"/>
    <lineage>
        <taxon>Bacteria</taxon>
        <taxon>Bacillati</taxon>
        <taxon>Bacillota</taxon>
        <taxon>Bacilli</taxon>
        <taxon>Bacillales</taxon>
        <taxon>Bacillaceae</taxon>
        <taxon>Bacillus</taxon>
    </lineage>
</organism>
<feature type="domain" description="HTH marR-type" evidence="4">
    <location>
        <begin position="9"/>
        <end position="142"/>
    </location>
</feature>
<proteinExistence type="predicted"/>
<dbReference type="InterPro" id="IPR036388">
    <property type="entry name" value="WH-like_DNA-bd_sf"/>
</dbReference>
<dbReference type="AlphaFoldDB" id="A0A3S0I973"/>
<dbReference type="PANTHER" id="PTHR42756:SF1">
    <property type="entry name" value="TRANSCRIPTIONAL REPRESSOR OF EMRAB OPERON"/>
    <property type="match status" value="1"/>
</dbReference>
<dbReference type="SUPFAM" id="SSF46785">
    <property type="entry name" value="Winged helix' DNA-binding domain"/>
    <property type="match status" value="1"/>
</dbReference>
<dbReference type="PROSITE" id="PS50995">
    <property type="entry name" value="HTH_MARR_2"/>
    <property type="match status" value="1"/>
</dbReference>
<comment type="caution">
    <text evidence="5">The sequence shown here is derived from an EMBL/GenBank/DDBJ whole genome shotgun (WGS) entry which is preliminary data.</text>
</comment>
<name>A0A3S0I973_9BACI</name>
<evidence type="ECO:0000256" key="1">
    <source>
        <dbReference type="ARBA" id="ARBA00023015"/>
    </source>
</evidence>
<evidence type="ECO:0000256" key="3">
    <source>
        <dbReference type="ARBA" id="ARBA00023163"/>
    </source>
</evidence>
<sequence>MNQINNSKPAETFRYLILATERQGRSIFKETFKKIGVTGAQAEVLKVLQENEPLSLKELGAMLICETESPSRLINRLVTTGWVQKETSEKDSRFVNLSLSKEGKEKVLQITKIEDSLYKMLEQSVPIEILENLNMQLSNLLSEQPISHTLRLRGIIK</sequence>
<protein>
    <submittedName>
        <fullName evidence="5">MarR family transcriptional regulator</fullName>
    </submittedName>
</protein>
<evidence type="ECO:0000313" key="5">
    <source>
        <dbReference type="EMBL" id="RTR28166.1"/>
    </source>
</evidence>
<reference evidence="5 6" key="1">
    <citation type="submission" date="2018-12" db="EMBL/GenBank/DDBJ databases">
        <title>Bacillus yapensis draft genome sequence.</title>
        <authorList>
            <person name="Yu L."/>
            <person name="Xu X."/>
            <person name="Tang X."/>
        </authorList>
    </citation>
    <scope>NUCLEOTIDE SEQUENCE [LARGE SCALE GENOMIC DNA]</scope>
    <source>
        <strain evidence="5 6">XXST-01</strain>
    </source>
</reference>
<dbReference type="GO" id="GO:0003700">
    <property type="term" value="F:DNA-binding transcription factor activity"/>
    <property type="evidence" value="ECO:0007669"/>
    <property type="project" value="InterPro"/>
</dbReference>
<accession>A0A3S0I973</accession>
<dbReference type="Proteomes" id="UP000271374">
    <property type="component" value="Unassembled WGS sequence"/>
</dbReference>
<keyword evidence="2" id="KW-0238">DNA-binding</keyword>
<keyword evidence="6" id="KW-1185">Reference proteome</keyword>
<dbReference type="InterPro" id="IPR036390">
    <property type="entry name" value="WH_DNA-bd_sf"/>
</dbReference>
<keyword evidence="3" id="KW-0804">Transcription</keyword>
<dbReference type="OrthoDB" id="2600321at2"/>